<evidence type="ECO:0000256" key="1">
    <source>
        <dbReference type="SAM" id="MobiDB-lite"/>
    </source>
</evidence>
<reference evidence="2" key="2">
    <citation type="submission" date="2022-06" db="UniProtKB">
        <authorList>
            <consortium name="EnsemblMetazoa"/>
        </authorList>
    </citation>
    <scope>IDENTIFICATION</scope>
    <source>
        <strain evidence="2">DF5081</strain>
    </source>
</reference>
<keyword evidence="3" id="KW-1185">Reference proteome</keyword>
<evidence type="ECO:0000313" key="3">
    <source>
        <dbReference type="Proteomes" id="UP000005237"/>
    </source>
</evidence>
<evidence type="ECO:0000313" key="2">
    <source>
        <dbReference type="EnsemblMetazoa" id="CJA14807.1"/>
    </source>
</evidence>
<dbReference type="Proteomes" id="UP000005237">
    <property type="component" value="Unassembled WGS sequence"/>
</dbReference>
<dbReference type="AlphaFoldDB" id="A0A8R1I3S1"/>
<protein>
    <submittedName>
        <fullName evidence="2">Uncharacterized protein</fullName>
    </submittedName>
</protein>
<sequence length="605" mass="69277">MAPTTHSGIYFNNGSKKIKLGKEEINNSIEFPDDFNVGLKGEKKFLKSFTDDVTRFREKISASTEKVYSTATARIATWILQDDLEIQKTSVFAPNEAIGNLRTALVQCNFTDISRLISDLTGKLVERVEENEKEIELEHFVVTEGDSIHTIIDRIAEMTSDFCVLLIRQFESLRPQLLDSLISLIYSNSKIRALIPRLRIVVCVSTSPEFFKQSCSTNSLNLMELKTFEFTKLDEIFAKVISTGIHSKFQPPRPKFKSIEEDDPTLLDSFDCAPGVFSGQFIKYLQNRFFACDYSIDALIRAIQFSLLQKYLKDPLWRTETHDSELKTYDQVLKTYKNEFWESDDISLHTEIQSDPDFWEKTKESSTFRERKQFLLGSSKSTLIDFAQRIRDDIQAIDANFCEKLDELIENLESATSESANSTVSTPARAPGAKISFLEMQKQRKSEMAAKQNNPIRVAKSAIWGHVMSLFESILKPYPATWRNVIGANEWTLSHHVKASLDSNDEEDIEKCLLGDPRYAEQPISIAWRCLLTRGKFKTVGMNEWAAEFLERRAGRTGRNGRTGPSADEPDEPDEPRTKRTDGGRTDERTDRTDENWSEWKPYQL</sequence>
<accession>A0A8R1I3S1</accession>
<feature type="compositionally biased region" description="Basic and acidic residues" evidence="1">
    <location>
        <begin position="575"/>
        <end position="595"/>
    </location>
</feature>
<name>A0A8R1I3S1_CAEJA</name>
<feature type="region of interest" description="Disordered" evidence="1">
    <location>
        <begin position="555"/>
        <end position="605"/>
    </location>
</feature>
<dbReference type="EnsemblMetazoa" id="CJA14807.1">
    <property type="protein sequence ID" value="CJA14807.1"/>
    <property type="gene ID" value="WBGene00134011"/>
</dbReference>
<reference evidence="3" key="1">
    <citation type="submission" date="2010-08" db="EMBL/GenBank/DDBJ databases">
        <authorList>
            <consortium name="Caenorhabditis japonica Sequencing Consortium"/>
            <person name="Wilson R.K."/>
        </authorList>
    </citation>
    <scope>NUCLEOTIDE SEQUENCE [LARGE SCALE GENOMIC DNA]</scope>
    <source>
        <strain evidence="3">DF5081</strain>
    </source>
</reference>
<organism evidence="2 3">
    <name type="scientific">Caenorhabditis japonica</name>
    <dbReference type="NCBI Taxonomy" id="281687"/>
    <lineage>
        <taxon>Eukaryota</taxon>
        <taxon>Metazoa</taxon>
        <taxon>Ecdysozoa</taxon>
        <taxon>Nematoda</taxon>
        <taxon>Chromadorea</taxon>
        <taxon>Rhabditida</taxon>
        <taxon>Rhabditina</taxon>
        <taxon>Rhabditomorpha</taxon>
        <taxon>Rhabditoidea</taxon>
        <taxon>Rhabditidae</taxon>
        <taxon>Peloderinae</taxon>
        <taxon>Caenorhabditis</taxon>
    </lineage>
</organism>
<proteinExistence type="predicted"/>